<dbReference type="Proteomes" id="UP000830375">
    <property type="component" value="Unassembled WGS sequence"/>
</dbReference>
<reference evidence="2 3" key="1">
    <citation type="submission" date="2022-01" db="EMBL/GenBank/DDBJ databases">
        <title>A high-quality chromosome-level genome assembly of rohu carp, Labeo rohita.</title>
        <authorList>
            <person name="Arick M.A. II"/>
            <person name="Hsu C.-Y."/>
            <person name="Magbanua Z."/>
            <person name="Pechanova O."/>
            <person name="Grover C."/>
            <person name="Miller E."/>
            <person name="Thrash A."/>
            <person name="Ezzel L."/>
            <person name="Alam S."/>
            <person name="Benzie J."/>
            <person name="Hamilton M."/>
            <person name="Karsi A."/>
            <person name="Lawrence M.L."/>
            <person name="Peterson D.G."/>
        </authorList>
    </citation>
    <scope>NUCLEOTIDE SEQUENCE [LARGE SCALE GENOMIC DNA]</scope>
    <source>
        <strain evidence="3">BAU-BD-2019</strain>
        <tissue evidence="2">Blood</tissue>
    </source>
</reference>
<gene>
    <name evidence="2" type="ORF">H4Q32_008702</name>
</gene>
<sequence>MVLESLVTFIEWDQQPSPPSPLYAELPEPTADGELKPVVTHEPLKRRATEPRIALELESDTSDQVREPATKPTAEEITVGREGTEGSPAHCTAVGAPLLTLSPPSVAWARRWTSSSLISTGARQSTSSTGLPRPSGSALVSCPPNSTSGLHSSGCASSFRPSGSVGLCLPSSSTSGSSASPWLICSPSPPRAPLPAPPLLVGPLESSALHPPWLLPPSAPPWAMAAAWALPGSCTHPNLARITLPTNHHEQDSGSTGVIQVTWHYHLSPANMYMWAPHGFCWVYMGTKWAWSQNRHLIWGPGPTWAKTDGLPMWDLVGSQMGNECLGSKWATQMGPIWV</sequence>
<feature type="compositionally biased region" description="Basic and acidic residues" evidence="1">
    <location>
        <begin position="42"/>
        <end position="55"/>
    </location>
</feature>
<evidence type="ECO:0000313" key="2">
    <source>
        <dbReference type="EMBL" id="KAI2657389.1"/>
    </source>
</evidence>
<feature type="region of interest" description="Disordered" evidence="1">
    <location>
        <begin position="14"/>
        <end position="91"/>
    </location>
</feature>
<feature type="region of interest" description="Disordered" evidence="1">
    <location>
        <begin position="118"/>
        <end position="144"/>
    </location>
</feature>
<feature type="compositionally biased region" description="Polar residues" evidence="1">
    <location>
        <begin position="118"/>
        <end position="130"/>
    </location>
</feature>
<protein>
    <submittedName>
        <fullName evidence="2">RHO1 GDP-GTP exchange protein 1</fullName>
    </submittedName>
</protein>
<dbReference type="EMBL" id="JACTAM010000013">
    <property type="protein sequence ID" value="KAI2657389.1"/>
    <property type="molecule type" value="Genomic_DNA"/>
</dbReference>
<organism evidence="2 3">
    <name type="scientific">Labeo rohita</name>
    <name type="common">Indian major carp</name>
    <name type="synonym">Cyprinus rohita</name>
    <dbReference type="NCBI Taxonomy" id="84645"/>
    <lineage>
        <taxon>Eukaryota</taxon>
        <taxon>Metazoa</taxon>
        <taxon>Chordata</taxon>
        <taxon>Craniata</taxon>
        <taxon>Vertebrata</taxon>
        <taxon>Euteleostomi</taxon>
        <taxon>Actinopterygii</taxon>
        <taxon>Neopterygii</taxon>
        <taxon>Teleostei</taxon>
        <taxon>Ostariophysi</taxon>
        <taxon>Cypriniformes</taxon>
        <taxon>Cyprinidae</taxon>
        <taxon>Labeoninae</taxon>
        <taxon>Labeonini</taxon>
        <taxon>Labeo</taxon>
    </lineage>
</organism>
<comment type="caution">
    <text evidence="2">The sequence shown here is derived from an EMBL/GenBank/DDBJ whole genome shotgun (WGS) entry which is preliminary data.</text>
</comment>
<name>A0ABQ8M3Y2_LABRO</name>
<proteinExistence type="predicted"/>
<evidence type="ECO:0000256" key="1">
    <source>
        <dbReference type="SAM" id="MobiDB-lite"/>
    </source>
</evidence>
<accession>A0ABQ8M3Y2</accession>
<evidence type="ECO:0000313" key="3">
    <source>
        <dbReference type="Proteomes" id="UP000830375"/>
    </source>
</evidence>
<keyword evidence="3" id="KW-1185">Reference proteome</keyword>